<dbReference type="EMBL" id="BAAATL010000023">
    <property type="protein sequence ID" value="GAA2494466.1"/>
    <property type="molecule type" value="Genomic_DNA"/>
</dbReference>
<proteinExistence type="predicted"/>
<evidence type="ECO:0008006" key="4">
    <source>
        <dbReference type="Google" id="ProtNLM"/>
    </source>
</evidence>
<protein>
    <recommendedName>
        <fullName evidence="4">Secreted protein</fullName>
    </recommendedName>
</protein>
<feature type="region of interest" description="Disordered" evidence="1">
    <location>
        <begin position="62"/>
        <end position="137"/>
    </location>
</feature>
<evidence type="ECO:0000256" key="1">
    <source>
        <dbReference type="SAM" id="MobiDB-lite"/>
    </source>
</evidence>
<comment type="caution">
    <text evidence="2">The sequence shown here is derived from an EMBL/GenBank/DDBJ whole genome shotgun (WGS) entry which is preliminary data.</text>
</comment>
<gene>
    <name evidence="2" type="ORF">GCM10010422_47340</name>
</gene>
<reference evidence="3" key="1">
    <citation type="journal article" date="2019" name="Int. J. Syst. Evol. Microbiol.">
        <title>The Global Catalogue of Microorganisms (GCM) 10K type strain sequencing project: providing services to taxonomists for standard genome sequencing and annotation.</title>
        <authorList>
            <consortium name="The Broad Institute Genomics Platform"/>
            <consortium name="The Broad Institute Genome Sequencing Center for Infectious Disease"/>
            <person name="Wu L."/>
            <person name="Ma J."/>
        </authorList>
    </citation>
    <scope>NUCLEOTIDE SEQUENCE [LARGE SCALE GENOMIC DNA]</scope>
    <source>
        <strain evidence="3">JCM 6923</strain>
    </source>
</reference>
<dbReference type="Proteomes" id="UP001501721">
    <property type="component" value="Unassembled WGS sequence"/>
</dbReference>
<evidence type="ECO:0000313" key="3">
    <source>
        <dbReference type="Proteomes" id="UP001501721"/>
    </source>
</evidence>
<keyword evidence="3" id="KW-1185">Reference proteome</keyword>
<feature type="compositionally biased region" description="Basic and acidic residues" evidence="1">
    <location>
        <begin position="105"/>
        <end position="116"/>
    </location>
</feature>
<name>A0ABP5Z920_9ACTN</name>
<organism evidence="2 3">
    <name type="scientific">Streptomyces graminearus</name>
    <dbReference type="NCBI Taxonomy" id="284030"/>
    <lineage>
        <taxon>Bacteria</taxon>
        <taxon>Bacillati</taxon>
        <taxon>Actinomycetota</taxon>
        <taxon>Actinomycetes</taxon>
        <taxon>Kitasatosporales</taxon>
        <taxon>Streptomycetaceae</taxon>
        <taxon>Streptomyces</taxon>
    </lineage>
</organism>
<evidence type="ECO:0000313" key="2">
    <source>
        <dbReference type="EMBL" id="GAA2494466.1"/>
    </source>
</evidence>
<accession>A0ABP5Z920</accession>
<sequence>MAADRPRIRLRRVGWLGMAVLVVRWCGWGGGRGAGSEDLGEEVPGAGVLRVVQHLGGRALFDDPAAVDEDDPVGDLAGEADLMGDDDQGGAAGGEVLDDGEDLADEFRVERGGRLVEEDDAGAQREGAGDGDAPPVP</sequence>